<dbReference type="InterPro" id="IPR042098">
    <property type="entry name" value="TauD-like_sf"/>
</dbReference>
<evidence type="ECO:0000256" key="4">
    <source>
        <dbReference type="ARBA" id="ARBA00023002"/>
    </source>
</evidence>
<keyword evidence="5" id="KW-0408">Iron</keyword>
<reference evidence="7 8" key="1">
    <citation type="submission" date="2020-03" db="EMBL/GenBank/DDBJ databases">
        <title>Draft Genome Sequence of 2-Methylisoborneol Producing Pseudanabaena yagii Strain GIHE-NHR1 Isolated from North Han River in South Korea.</title>
        <authorList>
            <person name="Jeong J."/>
        </authorList>
    </citation>
    <scope>NUCLEOTIDE SEQUENCE [LARGE SCALE GENOMIC DNA]</scope>
    <source>
        <strain evidence="7 8">GIHE-NHR1</strain>
    </source>
</reference>
<dbReference type="PANTHER" id="PTHR30468:SF1">
    <property type="entry name" value="ALPHA-KETOGLUTARATE-DEPENDENT SULFONATE DIOXYGENASE"/>
    <property type="match status" value="1"/>
</dbReference>
<dbReference type="InterPro" id="IPR003819">
    <property type="entry name" value="TauD/TfdA-like"/>
</dbReference>
<dbReference type="SUPFAM" id="SSF51197">
    <property type="entry name" value="Clavaminate synthase-like"/>
    <property type="match status" value="1"/>
</dbReference>
<dbReference type="GO" id="GO:0051213">
    <property type="term" value="F:dioxygenase activity"/>
    <property type="evidence" value="ECO:0007669"/>
    <property type="project" value="UniProtKB-KW"/>
</dbReference>
<evidence type="ECO:0000313" key="7">
    <source>
        <dbReference type="EMBL" id="NMF60683.1"/>
    </source>
</evidence>
<dbReference type="RefSeq" id="WP_169365608.1">
    <property type="nucleotide sequence ID" value="NZ_JAAVJL010000003.1"/>
</dbReference>
<keyword evidence="3 7" id="KW-0223">Dioxygenase</keyword>
<feature type="domain" description="TauD/TfdA-like" evidence="6">
    <location>
        <begin position="21"/>
        <end position="289"/>
    </location>
</feature>
<dbReference type="PANTHER" id="PTHR30468">
    <property type="entry name" value="ALPHA-KETOGLUTARATE-DEPENDENT SULFONATE DIOXYGENASE"/>
    <property type="match status" value="1"/>
</dbReference>
<proteinExistence type="inferred from homology"/>
<accession>A0ABX1LWW2</accession>
<comment type="similarity">
    <text evidence="1">Belongs to the TfdA dioxygenase family.</text>
</comment>
<keyword evidence="8" id="KW-1185">Reference proteome</keyword>
<gene>
    <name evidence="7" type="ORF">HC246_22285</name>
</gene>
<keyword evidence="4" id="KW-0560">Oxidoreductase</keyword>
<dbReference type="InterPro" id="IPR051323">
    <property type="entry name" value="AtsK-like"/>
</dbReference>
<organism evidence="7 8">
    <name type="scientific">Pseudanabaena yagii GIHE-NHR1</name>
    <dbReference type="NCBI Taxonomy" id="2722753"/>
    <lineage>
        <taxon>Bacteria</taxon>
        <taxon>Bacillati</taxon>
        <taxon>Cyanobacteriota</taxon>
        <taxon>Cyanophyceae</taxon>
        <taxon>Pseudanabaenales</taxon>
        <taxon>Pseudanabaenaceae</taxon>
        <taxon>Pseudanabaena</taxon>
        <taxon>Pseudanabaena yagii</taxon>
    </lineage>
</organism>
<keyword evidence="2" id="KW-0479">Metal-binding</keyword>
<evidence type="ECO:0000256" key="5">
    <source>
        <dbReference type="ARBA" id="ARBA00023004"/>
    </source>
</evidence>
<dbReference type="Pfam" id="PF02668">
    <property type="entry name" value="TauD"/>
    <property type="match status" value="1"/>
</dbReference>
<dbReference type="EMBL" id="JAAVJL010000003">
    <property type="protein sequence ID" value="NMF60683.1"/>
    <property type="molecule type" value="Genomic_DNA"/>
</dbReference>
<name>A0ABX1LWW2_9CYAN</name>
<evidence type="ECO:0000313" key="8">
    <source>
        <dbReference type="Proteomes" id="UP000738376"/>
    </source>
</evidence>
<evidence type="ECO:0000256" key="2">
    <source>
        <dbReference type="ARBA" id="ARBA00022723"/>
    </source>
</evidence>
<dbReference type="Gene3D" id="3.60.130.10">
    <property type="entry name" value="Clavaminate synthase-like"/>
    <property type="match status" value="1"/>
</dbReference>
<evidence type="ECO:0000259" key="6">
    <source>
        <dbReference type="Pfam" id="PF02668"/>
    </source>
</evidence>
<evidence type="ECO:0000256" key="1">
    <source>
        <dbReference type="ARBA" id="ARBA00005896"/>
    </source>
</evidence>
<protein>
    <submittedName>
        <fullName evidence="7">TauD/TfdA family dioxygenase</fullName>
    </submittedName>
</protein>
<sequence length="297" mass="33387">MTTTFSPTIHSDRNTDQSVKITPLDAPLGAVVTGLDVSKPLEPATILRLKQAHRNYHILIFKNQKLTDEQLKNFAYYFGDLFVPLDETPVLASKVGVTPVVIPVANIEGGFTGTGELSFHADHHWTPYPSSGSFLYAEEVTTKGGETTWLNLNLAYEALDDATKERIQDLQLITYNPFVRTPDSPRRSYRTDTSTPLVAPVFPHPLVRTHPESGLKILSLGYETEVSLVGVDPEEGSALISQLRQHLNQPKFYYEHKWSVGDIVYWDNQSTLHRRNAFDPSERRVLKRISLAGSRPF</sequence>
<comment type="caution">
    <text evidence="7">The sequence shown here is derived from an EMBL/GenBank/DDBJ whole genome shotgun (WGS) entry which is preliminary data.</text>
</comment>
<evidence type="ECO:0000256" key="3">
    <source>
        <dbReference type="ARBA" id="ARBA00022964"/>
    </source>
</evidence>
<dbReference type="Proteomes" id="UP000738376">
    <property type="component" value="Unassembled WGS sequence"/>
</dbReference>